<dbReference type="Pfam" id="PF05016">
    <property type="entry name" value="ParE_toxin"/>
    <property type="match status" value="1"/>
</dbReference>
<dbReference type="RefSeq" id="WP_126011859.1">
    <property type="nucleotide sequence ID" value="NZ_CP032509.1"/>
</dbReference>
<dbReference type="EMBL" id="CP032509">
    <property type="protein sequence ID" value="AZN73193.1"/>
    <property type="molecule type" value="Genomic_DNA"/>
</dbReference>
<keyword evidence="4" id="KW-1185">Reference proteome</keyword>
<evidence type="ECO:0000256" key="2">
    <source>
        <dbReference type="ARBA" id="ARBA00022649"/>
    </source>
</evidence>
<proteinExistence type="inferred from homology"/>
<dbReference type="Proteomes" id="UP000268192">
    <property type="component" value="Chromosome"/>
</dbReference>
<dbReference type="PANTHER" id="PTHR33755">
    <property type="entry name" value="TOXIN PARE1-RELATED"/>
    <property type="match status" value="1"/>
</dbReference>
<dbReference type="Gene3D" id="3.30.2310.20">
    <property type="entry name" value="RelE-like"/>
    <property type="match status" value="1"/>
</dbReference>
<protein>
    <submittedName>
        <fullName evidence="3">Type II toxin-antitoxin system RelE/ParE family toxin</fullName>
    </submittedName>
</protein>
<dbReference type="AlphaFoldDB" id="A0A3S9B8B0"/>
<gene>
    <name evidence="3" type="ORF">D5400_19560</name>
</gene>
<dbReference type="InterPro" id="IPR035093">
    <property type="entry name" value="RelE/ParE_toxin_dom_sf"/>
</dbReference>
<dbReference type="InterPro" id="IPR007712">
    <property type="entry name" value="RelE/ParE_toxin"/>
</dbReference>
<dbReference type="OrthoDB" id="595470at2"/>
<evidence type="ECO:0000313" key="3">
    <source>
        <dbReference type="EMBL" id="AZN73193.1"/>
    </source>
</evidence>
<reference evidence="3 4" key="1">
    <citation type="submission" date="2018-09" db="EMBL/GenBank/DDBJ databases">
        <title>Marinorhizobium profundi gen. nov., sp. nov., isolated from a deep-sea sediment sample from the New Britain Trench and proposal of Marinorhizobiaceae fam. nov. in the order Rhizobiales of the class Alphaproteobacteria.</title>
        <authorList>
            <person name="Cao J."/>
        </authorList>
    </citation>
    <scope>NUCLEOTIDE SEQUENCE [LARGE SCALE GENOMIC DNA]</scope>
    <source>
        <strain evidence="3 4">WS11</strain>
    </source>
</reference>
<dbReference type="KEGG" id="abaw:D5400_19560"/>
<organism evidence="3 4">
    <name type="scientific">Georhizobium profundi</name>
    <dbReference type="NCBI Taxonomy" id="2341112"/>
    <lineage>
        <taxon>Bacteria</taxon>
        <taxon>Pseudomonadati</taxon>
        <taxon>Pseudomonadota</taxon>
        <taxon>Alphaproteobacteria</taxon>
        <taxon>Hyphomicrobiales</taxon>
        <taxon>Rhizobiaceae</taxon>
        <taxon>Georhizobium</taxon>
    </lineage>
</organism>
<sequence>MKIEFTRAAIRDLQSLRQHIGGNDPMAARRVGERILQAVDIVRKNPGIGRLIDRDNVREWSIPGLPYVIPYRASKDQLEILRVFHVRRRRPDHWL</sequence>
<dbReference type="InterPro" id="IPR051803">
    <property type="entry name" value="TA_system_RelE-like_toxin"/>
</dbReference>
<name>A0A3S9B8B0_9HYPH</name>
<evidence type="ECO:0000256" key="1">
    <source>
        <dbReference type="ARBA" id="ARBA00006226"/>
    </source>
</evidence>
<comment type="similarity">
    <text evidence="1">Belongs to the RelE toxin family.</text>
</comment>
<accession>A0A3S9B8B0</accession>
<evidence type="ECO:0000313" key="4">
    <source>
        <dbReference type="Proteomes" id="UP000268192"/>
    </source>
</evidence>
<keyword evidence="2" id="KW-1277">Toxin-antitoxin system</keyword>